<gene>
    <name evidence="1" type="ORF">ND861_01315</name>
    <name evidence="2" type="ORF">ND862_01320</name>
</gene>
<evidence type="ECO:0000313" key="1">
    <source>
        <dbReference type="EMBL" id="MCW7524972.1"/>
    </source>
</evidence>
<comment type="caution">
    <text evidence="2">The sequence shown here is derived from an EMBL/GenBank/DDBJ whole genome shotgun (WGS) entry which is preliminary data.</text>
</comment>
<evidence type="ECO:0000313" key="2">
    <source>
        <dbReference type="EMBL" id="MCW7528840.1"/>
    </source>
</evidence>
<dbReference type="EMBL" id="JAMQPM010000001">
    <property type="protein sequence ID" value="MCW7524972.1"/>
    <property type="molecule type" value="Genomic_DNA"/>
</dbReference>
<accession>A0AAW5VF75</accession>
<dbReference type="AlphaFoldDB" id="A0AAW5VF75"/>
<dbReference type="Proteomes" id="UP001208912">
    <property type="component" value="Unassembled WGS sequence"/>
</dbReference>
<dbReference type="EMBL" id="JAMQPL010000001">
    <property type="protein sequence ID" value="MCW7528840.1"/>
    <property type="molecule type" value="Genomic_DNA"/>
</dbReference>
<name>A0AAW5VF75_9LEPT</name>
<protein>
    <recommendedName>
        <fullName evidence="5">DUF1176 domain-containing protein</fullName>
    </recommendedName>
</protein>
<dbReference type="NCBIfam" id="NF047693">
    <property type="entry name" value="LIC11113_fam"/>
    <property type="match status" value="1"/>
</dbReference>
<reference evidence="2 4" key="1">
    <citation type="submission" date="2022-06" db="EMBL/GenBank/DDBJ databases">
        <title>Leptospira isolates from biofilms formed at urban environments.</title>
        <authorList>
            <person name="Ribeiro P.S."/>
            <person name="Sousa T."/>
            <person name="Carvalho N."/>
            <person name="Aburjaile F."/>
            <person name="Neves F."/>
            <person name="Oliveira D."/>
            <person name="Blanco L."/>
            <person name="Lima J."/>
            <person name="Costa F."/>
            <person name="Brenig B."/>
            <person name="Soares S."/>
            <person name="Ramos R."/>
            <person name="Goes-Neto A."/>
            <person name="Matiuzzi M."/>
            <person name="Azevedo V."/>
            <person name="Ristow P."/>
        </authorList>
    </citation>
    <scope>NUCLEOTIDE SEQUENCE</scope>
    <source>
        <strain evidence="1 4">VSF19</strain>
        <strain evidence="2">VSF20</strain>
    </source>
</reference>
<evidence type="ECO:0008006" key="5">
    <source>
        <dbReference type="Google" id="ProtNLM"/>
    </source>
</evidence>
<evidence type="ECO:0000313" key="4">
    <source>
        <dbReference type="Proteomes" id="UP001208912"/>
    </source>
</evidence>
<sequence length="289" mass="33620">MIKQLYIYFGLILLFFVSEVSFADRTKTNLTLQSLAEEVSAWKKRKPSQEIRKQIQMKQSFFMDDGDCRLEPASRISSVTYFRFSCQKVEDPMLIQFQSNQKKKLDPGTFRLRAVHRIGNKQYLEIETGLIPGQTKFQARLNTDDTDLDYPSKKQIPAVIEGKQSIPSYKPIQNPNLFYFKSISQNPKRRKEVPSNIEVFFDSSCPLEYIEKDESFYWDQTVSFVFRITCIRDSAYSLIRVPSSASGDLITSNTIWKDPKPGDRVLGSAVLKKITETQTFWEKIVLYYE</sequence>
<evidence type="ECO:0000313" key="3">
    <source>
        <dbReference type="Proteomes" id="UP001208540"/>
    </source>
</evidence>
<dbReference type="Proteomes" id="UP001208540">
    <property type="component" value="Unassembled WGS sequence"/>
</dbReference>
<keyword evidence="4" id="KW-1185">Reference proteome</keyword>
<organism evidence="2 3">
    <name type="scientific">Leptospira soteropolitanensis</name>
    <dbReference type="NCBI Taxonomy" id="2950025"/>
    <lineage>
        <taxon>Bacteria</taxon>
        <taxon>Pseudomonadati</taxon>
        <taxon>Spirochaetota</taxon>
        <taxon>Spirochaetia</taxon>
        <taxon>Leptospirales</taxon>
        <taxon>Leptospiraceae</taxon>
        <taxon>Leptospira</taxon>
    </lineage>
</organism>
<dbReference type="RefSeq" id="WP_265350350.1">
    <property type="nucleotide sequence ID" value="NZ_JAMQPL010000001.1"/>
</dbReference>
<proteinExistence type="predicted"/>